<dbReference type="SUPFAM" id="SSF49599">
    <property type="entry name" value="TRAF domain-like"/>
    <property type="match status" value="1"/>
</dbReference>
<gene>
    <name evidence="2" type="ORF">RHGRI_001011</name>
</gene>
<accession>A0AAV6LJQ0</accession>
<dbReference type="Pfam" id="PF22486">
    <property type="entry name" value="MATH_2"/>
    <property type="match status" value="1"/>
</dbReference>
<name>A0AAV6LJQ0_9ERIC</name>
<sequence>MAEKSEILYVQSRTFQTVQRDFHIVVYPRGKVNETHLGVFLKPEEPSCDQIHFSFVTLCIVNKNDFSMSVTRNYPNPIRKIGSDEFISFKDLLDSSQGYVDNGSIKFVIKVLTLKETISKDREELNNVYRLDLSGEFVIWRVDNFSAFIDFLVGGLILESQPFEVHGCASDG</sequence>
<evidence type="ECO:0000313" key="3">
    <source>
        <dbReference type="Proteomes" id="UP000823749"/>
    </source>
</evidence>
<evidence type="ECO:0000313" key="2">
    <source>
        <dbReference type="EMBL" id="KAG5564991.1"/>
    </source>
</evidence>
<keyword evidence="3" id="KW-1185">Reference proteome</keyword>
<comment type="caution">
    <text evidence="2">The sequence shown here is derived from an EMBL/GenBank/DDBJ whole genome shotgun (WGS) entry which is preliminary data.</text>
</comment>
<dbReference type="InterPro" id="IPR008974">
    <property type="entry name" value="TRAF-like"/>
</dbReference>
<evidence type="ECO:0000259" key="1">
    <source>
        <dbReference type="PROSITE" id="PS50144"/>
    </source>
</evidence>
<dbReference type="PANTHER" id="PTHR47242:SF1">
    <property type="entry name" value="TRAF-LIKE FAMILY PROTEIN"/>
    <property type="match status" value="1"/>
</dbReference>
<feature type="domain" description="MATH" evidence="1">
    <location>
        <begin position="1"/>
        <end position="111"/>
    </location>
</feature>
<dbReference type="PANTHER" id="PTHR47242">
    <property type="entry name" value="TRAF-LIKE FAMILY PROTEIN"/>
    <property type="match status" value="1"/>
</dbReference>
<dbReference type="AlphaFoldDB" id="A0AAV6LJQ0"/>
<dbReference type="Gene3D" id="2.60.210.10">
    <property type="entry name" value="Apoptosis, Tumor Necrosis Factor Receptor Associated Protein 2, Chain A"/>
    <property type="match status" value="1"/>
</dbReference>
<protein>
    <recommendedName>
        <fullName evidence="1">MATH domain-containing protein</fullName>
    </recommendedName>
</protein>
<organism evidence="2 3">
    <name type="scientific">Rhododendron griersonianum</name>
    <dbReference type="NCBI Taxonomy" id="479676"/>
    <lineage>
        <taxon>Eukaryota</taxon>
        <taxon>Viridiplantae</taxon>
        <taxon>Streptophyta</taxon>
        <taxon>Embryophyta</taxon>
        <taxon>Tracheophyta</taxon>
        <taxon>Spermatophyta</taxon>
        <taxon>Magnoliopsida</taxon>
        <taxon>eudicotyledons</taxon>
        <taxon>Gunneridae</taxon>
        <taxon>Pentapetalae</taxon>
        <taxon>asterids</taxon>
        <taxon>Ericales</taxon>
        <taxon>Ericaceae</taxon>
        <taxon>Ericoideae</taxon>
        <taxon>Rhodoreae</taxon>
        <taxon>Rhododendron</taxon>
    </lineage>
</organism>
<proteinExistence type="predicted"/>
<dbReference type="Proteomes" id="UP000823749">
    <property type="component" value="Chromosome 1"/>
</dbReference>
<reference evidence="2" key="1">
    <citation type="submission" date="2020-08" db="EMBL/GenBank/DDBJ databases">
        <title>Plant Genome Project.</title>
        <authorList>
            <person name="Zhang R.-G."/>
        </authorList>
    </citation>
    <scope>NUCLEOTIDE SEQUENCE</scope>
    <source>
        <strain evidence="2">WSP0</strain>
        <tissue evidence="2">Leaf</tissue>
    </source>
</reference>
<dbReference type="PROSITE" id="PS50144">
    <property type="entry name" value="MATH"/>
    <property type="match status" value="1"/>
</dbReference>
<dbReference type="EMBL" id="JACTNZ010000001">
    <property type="protein sequence ID" value="KAG5564991.1"/>
    <property type="molecule type" value="Genomic_DNA"/>
</dbReference>
<dbReference type="InterPro" id="IPR002083">
    <property type="entry name" value="MATH/TRAF_dom"/>
</dbReference>